<sequence>MALFMMQKWEQMQDRGRVPCAGLLSSLSHMRGELGDMSSASLAVALVVGLRAVHVANRLIDQVLEEVLRSQSRFANFLLLCAASSGFHAAYRHRALITQKLNTPQSATSLEDRTEWLAQLIHNLKRLPPNFWYSSGLTCLISLQITQRLGVWCVKQTAHKRVGQQLFGLLCIALFLISFWSEQMTEEQVRWLRERTQSLIARNSLQDRARAATGAFRSV</sequence>
<accession>A0ABP0L675</accession>
<dbReference type="EMBL" id="CAXAMN010011113">
    <property type="protein sequence ID" value="CAK9034296.1"/>
    <property type="molecule type" value="Genomic_DNA"/>
</dbReference>
<name>A0ABP0L675_9DINO</name>
<reference evidence="1 2" key="1">
    <citation type="submission" date="2024-02" db="EMBL/GenBank/DDBJ databases">
        <authorList>
            <person name="Chen Y."/>
            <person name="Shah S."/>
            <person name="Dougan E. K."/>
            <person name="Thang M."/>
            <person name="Chan C."/>
        </authorList>
    </citation>
    <scope>NUCLEOTIDE SEQUENCE [LARGE SCALE GENOMIC DNA]</scope>
</reference>
<protein>
    <submittedName>
        <fullName evidence="1">Uncharacterized protein</fullName>
    </submittedName>
</protein>
<proteinExistence type="predicted"/>
<evidence type="ECO:0000313" key="2">
    <source>
        <dbReference type="Proteomes" id="UP001642484"/>
    </source>
</evidence>
<evidence type="ECO:0000313" key="1">
    <source>
        <dbReference type="EMBL" id="CAK9034296.1"/>
    </source>
</evidence>
<organism evidence="1 2">
    <name type="scientific">Durusdinium trenchii</name>
    <dbReference type="NCBI Taxonomy" id="1381693"/>
    <lineage>
        <taxon>Eukaryota</taxon>
        <taxon>Sar</taxon>
        <taxon>Alveolata</taxon>
        <taxon>Dinophyceae</taxon>
        <taxon>Suessiales</taxon>
        <taxon>Symbiodiniaceae</taxon>
        <taxon>Durusdinium</taxon>
    </lineage>
</organism>
<comment type="caution">
    <text evidence="1">The sequence shown here is derived from an EMBL/GenBank/DDBJ whole genome shotgun (WGS) entry which is preliminary data.</text>
</comment>
<gene>
    <name evidence="1" type="ORF">CCMP2556_LOCUS19430</name>
</gene>
<dbReference type="Proteomes" id="UP001642484">
    <property type="component" value="Unassembled WGS sequence"/>
</dbReference>
<keyword evidence="2" id="KW-1185">Reference proteome</keyword>